<comment type="caution">
    <text evidence="4">The sequence shown here is derived from an EMBL/GenBank/DDBJ whole genome shotgun (WGS) entry which is preliminary data.</text>
</comment>
<feature type="region of interest" description="Disordered" evidence="2">
    <location>
        <begin position="116"/>
        <end position="159"/>
    </location>
</feature>
<dbReference type="PANTHER" id="PTHR10540">
    <property type="entry name" value="EUKARYOTIC TRANSLATION INITIATION FACTOR 3 SUBUNIT F-RELATED"/>
    <property type="match status" value="1"/>
</dbReference>
<dbReference type="Pfam" id="PF13012">
    <property type="entry name" value="MitMem_reg"/>
    <property type="match status" value="1"/>
</dbReference>
<feature type="region of interest" description="Disordered" evidence="2">
    <location>
        <begin position="1"/>
        <end position="87"/>
    </location>
</feature>
<organism evidence="4 5">
    <name type="scientific">Buddleja alternifolia</name>
    <dbReference type="NCBI Taxonomy" id="168488"/>
    <lineage>
        <taxon>Eukaryota</taxon>
        <taxon>Viridiplantae</taxon>
        <taxon>Streptophyta</taxon>
        <taxon>Embryophyta</taxon>
        <taxon>Tracheophyta</taxon>
        <taxon>Spermatophyta</taxon>
        <taxon>Magnoliopsida</taxon>
        <taxon>eudicotyledons</taxon>
        <taxon>Gunneridae</taxon>
        <taxon>Pentapetalae</taxon>
        <taxon>asterids</taxon>
        <taxon>lamiids</taxon>
        <taxon>Lamiales</taxon>
        <taxon>Scrophulariaceae</taxon>
        <taxon>Buddlejeae</taxon>
        <taxon>Buddleja</taxon>
    </lineage>
</organism>
<evidence type="ECO:0000313" key="5">
    <source>
        <dbReference type="Proteomes" id="UP000826271"/>
    </source>
</evidence>
<evidence type="ECO:0000259" key="3">
    <source>
        <dbReference type="Pfam" id="PF13012"/>
    </source>
</evidence>
<reference evidence="4" key="1">
    <citation type="submission" date="2019-10" db="EMBL/GenBank/DDBJ databases">
        <authorList>
            <person name="Zhang R."/>
            <person name="Pan Y."/>
            <person name="Wang J."/>
            <person name="Ma R."/>
            <person name="Yu S."/>
        </authorList>
    </citation>
    <scope>NUCLEOTIDE SEQUENCE</scope>
    <source>
        <strain evidence="4">LA-IB0</strain>
        <tissue evidence="4">Leaf</tissue>
    </source>
</reference>
<sequence>MKRQKDAGLHAIREETVHTLDSENSSGEEGLDGQRIDEREWMELRQLRNAMRESRKTASYEDDMHNRHGYGHPGAGSSQGPTSSVKRGISHSFSVREGGSMSSREPPEEDDEAIAIAPSRPSEGPSRNSRGKNIELENSSDDSDDSNSGGNKNDHQQNRGCLGYGYGYSNDNYESLHSQFDGASYGFSYGSTGYHGYDYSSSGNIDHQRYNDDLSSGASGAGYHSHDYGSFDSVGSSGGYHGFGYHLYQDESLSRAHPFNTATYSASNQQSRSQGEQNRSDIDDFVLPLPSSDGADTSFSSPPTPPRVEIFNSFELLYDDSTHLLDRAFLEKKQDLCLMDINESPVYVLLNPSNNPAQKDLPITIYESGMYLLILETERISVDHVVHLKPSDGGSAATQLAAHLTGTHSAIKMLNSRIRVLHHYLLAMRRDLPVIFLPFYPDGLY</sequence>
<feature type="compositionally biased region" description="Basic and acidic residues" evidence="2">
    <location>
        <begin position="32"/>
        <end position="66"/>
    </location>
</feature>
<gene>
    <name evidence="4" type="ORF">BUALT_Bualt03G0163000</name>
</gene>
<dbReference type="Gene3D" id="3.40.140.10">
    <property type="entry name" value="Cytidine Deaminase, domain 2"/>
    <property type="match status" value="1"/>
</dbReference>
<proteinExistence type="inferred from homology"/>
<dbReference type="PANTHER" id="PTHR10540:SF8">
    <property type="entry name" value="COP9 SIGNALOSOME COMPLEX SUBUNIT 6"/>
    <property type="match status" value="1"/>
</dbReference>
<comment type="similarity">
    <text evidence="1">Belongs to the peptidase M67A family. CSN6 subfamily.</text>
</comment>
<keyword evidence="5" id="KW-1185">Reference proteome</keyword>
<feature type="compositionally biased region" description="Polar residues" evidence="2">
    <location>
        <begin position="264"/>
        <end position="277"/>
    </location>
</feature>
<feature type="region of interest" description="Disordered" evidence="2">
    <location>
        <begin position="264"/>
        <end position="287"/>
    </location>
</feature>
<dbReference type="InterPro" id="IPR024969">
    <property type="entry name" value="EIF3F/CSN6-like_C"/>
</dbReference>
<dbReference type="AlphaFoldDB" id="A0AAV6XV89"/>
<feature type="compositionally biased region" description="Basic and acidic residues" evidence="2">
    <location>
        <begin position="1"/>
        <end position="21"/>
    </location>
</feature>
<evidence type="ECO:0000313" key="4">
    <source>
        <dbReference type="EMBL" id="KAG8386579.1"/>
    </source>
</evidence>
<feature type="compositionally biased region" description="Polar residues" evidence="2">
    <location>
        <begin position="76"/>
        <end position="85"/>
    </location>
</feature>
<accession>A0AAV6XV89</accession>
<dbReference type="Proteomes" id="UP000826271">
    <property type="component" value="Unassembled WGS sequence"/>
</dbReference>
<evidence type="ECO:0000256" key="2">
    <source>
        <dbReference type="SAM" id="MobiDB-lite"/>
    </source>
</evidence>
<dbReference type="GO" id="GO:0008180">
    <property type="term" value="C:COP9 signalosome"/>
    <property type="evidence" value="ECO:0007669"/>
    <property type="project" value="TreeGrafter"/>
</dbReference>
<dbReference type="EMBL" id="WHWC01000003">
    <property type="protein sequence ID" value="KAG8386579.1"/>
    <property type="molecule type" value="Genomic_DNA"/>
</dbReference>
<evidence type="ECO:0000256" key="1">
    <source>
        <dbReference type="ARBA" id="ARBA00010893"/>
    </source>
</evidence>
<feature type="domain" description="EIF3F/CSN6-like C-terminal" evidence="3">
    <location>
        <begin position="376"/>
        <end position="428"/>
    </location>
</feature>
<protein>
    <recommendedName>
        <fullName evidence="3">EIF3F/CSN6-like C-terminal domain-containing protein</fullName>
    </recommendedName>
</protein>
<name>A0AAV6XV89_9LAMI</name>